<dbReference type="InterPro" id="IPR015878">
    <property type="entry name" value="Ado_hCys_hydrolase_NAD-bd"/>
</dbReference>
<dbReference type="RefSeq" id="WP_145223032.1">
    <property type="nucleotide sequence ID" value="NZ_CP036269.1"/>
</dbReference>
<dbReference type="NCBIfam" id="NF004005">
    <property type="entry name" value="PRK05476.2-3"/>
    <property type="match status" value="1"/>
</dbReference>
<comment type="function">
    <text evidence="6">May play a key role in the regulation of the intracellular concentration of adenosylhomocysteine.</text>
</comment>
<dbReference type="FunFam" id="3.40.50.1480:FF:000007">
    <property type="entry name" value="Adenosylhomocysteinase"/>
    <property type="match status" value="1"/>
</dbReference>
<evidence type="ECO:0000256" key="4">
    <source>
        <dbReference type="ARBA" id="ARBA00022801"/>
    </source>
</evidence>
<evidence type="ECO:0000256" key="1">
    <source>
        <dbReference type="ARBA" id="ARBA00007122"/>
    </source>
</evidence>
<dbReference type="UniPathway" id="UPA00314">
    <property type="reaction ID" value="UER00076"/>
</dbReference>
<feature type="binding site" evidence="6 7">
    <location>
        <position position="141"/>
    </location>
    <ligand>
        <name>substrate</name>
    </ligand>
</feature>
<dbReference type="KEGG" id="gaz:Pan241w_60770"/>
<proteinExistence type="inferred from homology"/>
<dbReference type="GO" id="GO:0005829">
    <property type="term" value="C:cytosol"/>
    <property type="evidence" value="ECO:0007669"/>
    <property type="project" value="TreeGrafter"/>
</dbReference>
<organism evidence="12 13">
    <name type="scientific">Gimesia alba</name>
    <dbReference type="NCBI Taxonomy" id="2527973"/>
    <lineage>
        <taxon>Bacteria</taxon>
        <taxon>Pseudomonadati</taxon>
        <taxon>Planctomycetota</taxon>
        <taxon>Planctomycetia</taxon>
        <taxon>Planctomycetales</taxon>
        <taxon>Planctomycetaceae</taxon>
        <taxon>Gimesia</taxon>
    </lineage>
</organism>
<protein>
    <recommendedName>
        <fullName evidence="6">Adenosylhomocysteinase</fullName>
        <ecNumber evidence="6">3.13.2.1</ecNumber>
    </recommendedName>
    <alternativeName>
        <fullName evidence="6">S-adenosyl-L-homocysteine hydrolase</fullName>
        <shortName evidence="6">AdoHcyase</shortName>
    </alternativeName>
</protein>
<dbReference type="EC" id="3.13.2.1" evidence="6"/>
<evidence type="ECO:0000256" key="5">
    <source>
        <dbReference type="ARBA" id="ARBA00023027"/>
    </source>
</evidence>
<feature type="binding site" evidence="6 8">
    <location>
        <begin position="167"/>
        <end position="169"/>
    </location>
    <ligand>
        <name>NAD(+)</name>
        <dbReference type="ChEBI" id="CHEBI:57540"/>
    </ligand>
</feature>
<evidence type="ECO:0000256" key="7">
    <source>
        <dbReference type="PIRSR" id="PIRSR001109-1"/>
    </source>
</evidence>
<feature type="binding site" evidence="6 8">
    <location>
        <position position="357"/>
    </location>
    <ligand>
        <name>NAD(+)</name>
        <dbReference type="ChEBI" id="CHEBI:57540"/>
    </ligand>
</feature>
<dbReference type="GO" id="GO:0006730">
    <property type="term" value="P:one-carbon metabolic process"/>
    <property type="evidence" value="ECO:0007669"/>
    <property type="project" value="UniProtKB-UniRule"/>
</dbReference>
<feature type="binding site" evidence="6 8">
    <location>
        <position position="253"/>
    </location>
    <ligand>
        <name>NAD(+)</name>
        <dbReference type="ChEBI" id="CHEBI:57540"/>
    </ligand>
</feature>
<comment type="pathway">
    <text evidence="6 9">Amino-acid biosynthesis; L-homocysteine biosynthesis; L-homocysteine from S-adenosyl-L-homocysteine: step 1/1.</text>
</comment>
<dbReference type="InterPro" id="IPR020082">
    <property type="entry name" value="S-Ado-L-homoCys_hydrolase_CS"/>
</dbReference>
<feature type="binding site" evidence="6 7">
    <location>
        <position position="166"/>
    </location>
    <ligand>
        <name>substrate</name>
    </ligand>
</feature>
<keyword evidence="4 6" id="KW-0378">Hydrolase</keyword>
<keyword evidence="6" id="KW-0963">Cytoplasm</keyword>
<evidence type="ECO:0000256" key="10">
    <source>
        <dbReference type="RuleBase" id="RU004166"/>
    </source>
</evidence>
<feature type="binding site" evidence="6">
    <location>
        <position position="201"/>
    </location>
    <ligand>
        <name>NAD(+)</name>
        <dbReference type="ChEBI" id="CHEBI:57540"/>
    </ligand>
</feature>
<feature type="domain" description="S-adenosyl-L-homocysteine hydrolase NAD binding" evidence="11">
    <location>
        <begin position="201"/>
        <end position="363"/>
    </location>
</feature>
<dbReference type="PIRSF" id="PIRSF001109">
    <property type="entry name" value="Ad_hcy_hydrolase"/>
    <property type="match status" value="1"/>
</dbReference>
<name>A0A517RPY9_9PLAN</name>
<sequence length="443" mass="48964">MSTETNSLPYKVKDYSDEEFQKLAAWGRKEIELAETEMPGLMALREKYGKEQPLKGARIAGCLHMTIQTAVLIETLTALGAEVRWSSCNIFSTQDHAAAAIAATGVPVFAWKGMNEEEFDWCIEQTLYWPNGEALNMILDDGGDLTVMVHEKYPELLKGIKGLTEETTTGVHRLHQMHEQGKLGVPAINVNDSVTKSKFDNLYGCRESLADGIKRATDIMIAGKVVVVCGYGDVGKGCADAMKGLGARVLVTEIDPICALQAAMEGFEVTTMEEAASRGDIFVTATGCCDVICGEHLDNMKNEAIICNIGHFDSEIQIAYLKNRKDIEQIEIKPQVDKFVYPDGKALIVLAEGRLVNLGCATGHPSFVMSNSFTNQVIGQIELWNETDKYEIGVYMLPKQLDEEVARLHLDKLGVKLSKLSNDQAEYLGIPVEGPYKPEYYRY</sequence>
<dbReference type="PROSITE" id="PS00739">
    <property type="entry name" value="ADOHCYASE_2"/>
    <property type="match status" value="1"/>
</dbReference>
<keyword evidence="3 6" id="KW-0554">One-carbon metabolism</keyword>
<evidence type="ECO:0000313" key="13">
    <source>
        <dbReference type="Proteomes" id="UP000317171"/>
    </source>
</evidence>
<feature type="binding site" evidence="8">
    <location>
        <position position="364"/>
    </location>
    <ligand>
        <name>NAD(+)</name>
        <dbReference type="ChEBI" id="CHEBI:57540"/>
    </ligand>
</feature>
<dbReference type="OrthoDB" id="9802717at2"/>
<feature type="binding site" evidence="8">
    <location>
        <begin position="232"/>
        <end position="237"/>
    </location>
    <ligand>
        <name>NAD(+)</name>
        <dbReference type="ChEBI" id="CHEBI:57540"/>
    </ligand>
</feature>
<dbReference type="Gene3D" id="3.40.50.720">
    <property type="entry name" value="NAD(P)-binding Rossmann-like Domain"/>
    <property type="match status" value="1"/>
</dbReference>
<dbReference type="Pfam" id="PF05221">
    <property type="entry name" value="AdoHcyase"/>
    <property type="match status" value="1"/>
</dbReference>
<dbReference type="InterPro" id="IPR000043">
    <property type="entry name" value="Adenosylhomocysteinase-like"/>
</dbReference>
<dbReference type="EMBL" id="CP036269">
    <property type="protein sequence ID" value="QDT45949.1"/>
    <property type="molecule type" value="Genomic_DNA"/>
</dbReference>
<evidence type="ECO:0000256" key="3">
    <source>
        <dbReference type="ARBA" id="ARBA00022563"/>
    </source>
</evidence>
<dbReference type="InterPro" id="IPR036291">
    <property type="entry name" value="NAD(P)-bd_dom_sf"/>
</dbReference>
<dbReference type="FunFam" id="3.40.50.1480:FF:000004">
    <property type="entry name" value="Adenosylhomocysteinase"/>
    <property type="match status" value="1"/>
</dbReference>
<dbReference type="SUPFAM" id="SSF52283">
    <property type="entry name" value="Formate/glycerate dehydrogenase catalytic domain-like"/>
    <property type="match status" value="1"/>
</dbReference>
<feature type="binding site" evidence="6 7">
    <location>
        <position position="196"/>
    </location>
    <ligand>
        <name>substrate</name>
    </ligand>
</feature>
<dbReference type="GO" id="GO:0071269">
    <property type="term" value="P:L-homocysteine biosynthetic process"/>
    <property type="evidence" value="ECO:0007669"/>
    <property type="project" value="UniProtKB-UniRule"/>
</dbReference>
<dbReference type="PROSITE" id="PS00738">
    <property type="entry name" value="ADOHCYASE_1"/>
    <property type="match status" value="1"/>
</dbReference>
<feature type="binding site" evidence="6 7">
    <location>
        <position position="66"/>
    </location>
    <ligand>
        <name>substrate</name>
    </ligand>
</feature>
<comment type="subunit">
    <text evidence="2">Homotetramer.</text>
</comment>
<dbReference type="CDD" id="cd00401">
    <property type="entry name" value="SAHH"/>
    <property type="match status" value="1"/>
</dbReference>
<evidence type="ECO:0000256" key="8">
    <source>
        <dbReference type="PIRSR" id="PIRSR001109-2"/>
    </source>
</evidence>
<dbReference type="HAMAP" id="MF_00563">
    <property type="entry name" value="AdoHcyase"/>
    <property type="match status" value="1"/>
</dbReference>
<keyword evidence="13" id="KW-1185">Reference proteome</keyword>
<dbReference type="NCBIfam" id="TIGR00936">
    <property type="entry name" value="ahcY"/>
    <property type="match status" value="1"/>
</dbReference>
<comment type="catalytic activity">
    <reaction evidence="6 9">
        <text>S-adenosyl-L-homocysteine + H2O = L-homocysteine + adenosine</text>
        <dbReference type="Rhea" id="RHEA:21708"/>
        <dbReference type="ChEBI" id="CHEBI:15377"/>
        <dbReference type="ChEBI" id="CHEBI:16335"/>
        <dbReference type="ChEBI" id="CHEBI:57856"/>
        <dbReference type="ChEBI" id="CHEBI:58199"/>
        <dbReference type="EC" id="3.13.2.1"/>
    </reaction>
</comment>
<dbReference type="GO" id="GO:0004013">
    <property type="term" value="F:adenosylhomocysteinase activity"/>
    <property type="evidence" value="ECO:0007669"/>
    <property type="project" value="UniProtKB-UniRule"/>
</dbReference>
<dbReference type="AlphaFoldDB" id="A0A517RPY9"/>
<evidence type="ECO:0000259" key="11">
    <source>
        <dbReference type="SMART" id="SM00997"/>
    </source>
</evidence>
<dbReference type="InterPro" id="IPR042172">
    <property type="entry name" value="Adenosylhomocyst_ase-like_sf"/>
</dbReference>
<accession>A0A517RPY9</accession>
<dbReference type="PANTHER" id="PTHR23420">
    <property type="entry name" value="ADENOSYLHOMOCYSTEINASE"/>
    <property type="match status" value="1"/>
</dbReference>
<evidence type="ECO:0000313" key="12">
    <source>
        <dbReference type="EMBL" id="QDT45949.1"/>
    </source>
</evidence>
<feature type="binding site" evidence="6 7">
    <location>
        <position position="200"/>
    </location>
    <ligand>
        <name>substrate</name>
    </ligand>
</feature>
<dbReference type="Pfam" id="PF00670">
    <property type="entry name" value="AdoHcyase_NAD"/>
    <property type="match status" value="1"/>
</dbReference>
<dbReference type="SMART" id="SM00997">
    <property type="entry name" value="AdoHcyase_NAD"/>
    <property type="match status" value="1"/>
</dbReference>
<feature type="binding site" evidence="6">
    <location>
        <begin position="230"/>
        <end position="235"/>
    </location>
    <ligand>
        <name>NAD(+)</name>
        <dbReference type="ChEBI" id="CHEBI:57540"/>
    </ligand>
</feature>
<evidence type="ECO:0000256" key="6">
    <source>
        <dbReference type="HAMAP-Rule" id="MF_00563"/>
    </source>
</evidence>
<keyword evidence="5 6" id="KW-0520">NAD</keyword>
<comment type="caution">
    <text evidence="6">Lacks conserved residue(s) required for the propagation of feature annotation.</text>
</comment>
<dbReference type="Proteomes" id="UP000317171">
    <property type="component" value="Chromosome"/>
</dbReference>
<dbReference type="FunFam" id="3.40.50.720:FF:000004">
    <property type="entry name" value="Adenosylhomocysteinase"/>
    <property type="match status" value="1"/>
</dbReference>
<dbReference type="GO" id="GO:0033353">
    <property type="term" value="P:S-adenosylmethionine cycle"/>
    <property type="evidence" value="ECO:0007669"/>
    <property type="project" value="TreeGrafter"/>
</dbReference>
<reference evidence="12 13" key="1">
    <citation type="submission" date="2019-02" db="EMBL/GenBank/DDBJ databases">
        <title>Deep-cultivation of Planctomycetes and their phenomic and genomic characterization uncovers novel biology.</title>
        <authorList>
            <person name="Wiegand S."/>
            <person name="Jogler M."/>
            <person name="Boedeker C."/>
            <person name="Pinto D."/>
            <person name="Vollmers J."/>
            <person name="Rivas-Marin E."/>
            <person name="Kohn T."/>
            <person name="Peeters S.H."/>
            <person name="Heuer A."/>
            <person name="Rast P."/>
            <person name="Oberbeckmann S."/>
            <person name="Bunk B."/>
            <person name="Jeske O."/>
            <person name="Meyerdierks A."/>
            <person name="Storesund J.E."/>
            <person name="Kallscheuer N."/>
            <person name="Luecker S."/>
            <person name="Lage O.M."/>
            <person name="Pohl T."/>
            <person name="Merkel B.J."/>
            <person name="Hornburger P."/>
            <person name="Mueller R.-W."/>
            <person name="Bruemmer F."/>
            <person name="Labrenz M."/>
            <person name="Spormann A.M."/>
            <person name="Op den Camp H."/>
            <person name="Overmann J."/>
            <person name="Amann R."/>
            <person name="Jetten M.S.M."/>
            <person name="Mascher T."/>
            <person name="Medema M.H."/>
            <person name="Devos D.P."/>
            <person name="Kaster A.-K."/>
            <person name="Ovreas L."/>
            <person name="Rohde M."/>
            <person name="Galperin M.Y."/>
            <person name="Jogler C."/>
        </authorList>
    </citation>
    <scope>NUCLEOTIDE SEQUENCE [LARGE SCALE GENOMIC DNA]</scope>
    <source>
        <strain evidence="12 13">Pan241w</strain>
    </source>
</reference>
<gene>
    <name evidence="6" type="primary">ahcY</name>
    <name evidence="12" type="ORF">Pan241w_60770</name>
</gene>
<evidence type="ECO:0000256" key="2">
    <source>
        <dbReference type="ARBA" id="ARBA00011881"/>
    </source>
</evidence>
<dbReference type="PANTHER" id="PTHR23420:SF0">
    <property type="entry name" value="ADENOSYLHOMOCYSTEINASE"/>
    <property type="match status" value="1"/>
</dbReference>
<dbReference type="Gene3D" id="3.40.50.1480">
    <property type="entry name" value="Adenosylhomocysteinase-like"/>
    <property type="match status" value="3"/>
</dbReference>
<dbReference type="SMART" id="SM00996">
    <property type="entry name" value="AdoHcyase"/>
    <property type="match status" value="1"/>
</dbReference>
<comment type="similarity">
    <text evidence="1 6 10">Belongs to the adenosylhomocysteinase family.</text>
</comment>
<dbReference type="SUPFAM" id="SSF51735">
    <property type="entry name" value="NAD(P)-binding Rossmann-fold domains"/>
    <property type="match status" value="1"/>
</dbReference>
<evidence type="ECO:0000256" key="9">
    <source>
        <dbReference type="RuleBase" id="RU000548"/>
    </source>
</evidence>
<comment type="subcellular location">
    <subcellularLocation>
        <location evidence="6">Cytoplasm</location>
    </subcellularLocation>
</comment>
<comment type="cofactor">
    <cofactor evidence="6 8 9">
        <name>NAD(+)</name>
        <dbReference type="ChEBI" id="CHEBI:57540"/>
    </cofactor>
    <text evidence="6 8 9">Binds 1 NAD(+) per subunit.</text>
</comment>
<feature type="binding site" evidence="6 8">
    <location>
        <begin position="309"/>
        <end position="311"/>
    </location>
    <ligand>
        <name>NAD(+)</name>
        <dbReference type="ChEBI" id="CHEBI:57540"/>
    </ligand>
</feature>